<comment type="caution">
    <text evidence="2">The sequence shown here is derived from an EMBL/GenBank/DDBJ whole genome shotgun (WGS) entry which is preliminary data.</text>
</comment>
<proteinExistence type="predicted"/>
<dbReference type="Proteomes" id="UP001454036">
    <property type="component" value="Unassembled WGS sequence"/>
</dbReference>
<dbReference type="AlphaFoldDB" id="A0AAV3RVD0"/>
<reference evidence="2 3" key="1">
    <citation type="submission" date="2024-01" db="EMBL/GenBank/DDBJ databases">
        <title>The complete chloroplast genome sequence of Lithospermum erythrorhizon: insights into the phylogenetic relationship among Boraginaceae species and the maternal lineages of purple gromwells.</title>
        <authorList>
            <person name="Okada T."/>
            <person name="Watanabe K."/>
        </authorList>
    </citation>
    <scope>NUCLEOTIDE SEQUENCE [LARGE SCALE GENOMIC DNA]</scope>
</reference>
<sequence>MWALDENAIYISGPPMRGYVRLFQSRKPFYIWSARSHPSGPDSPAMDVAQNVASWLKNKDVGGNPPDADFISAKPLSVRPPSSFTTGSSQAHTTSTSQIAEPVQAGANAGESSDIPSIIRDSLPVEFSDEDLANFRQYFSILSFVDMRFPLEGEQNPYPVGPAFPFAPSWMSY</sequence>
<evidence type="ECO:0000313" key="2">
    <source>
        <dbReference type="EMBL" id="GAA0185658.1"/>
    </source>
</evidence>
<feature type="compositionally biased region" description="Polar residues" evidence="1">
    <location>
        <begin position="80"/>
        <end position="99"/>
    </location>
</feature>
<gene>
    <name evidence="2" type="ORF">LIER_32946</name>
</gene>
<evidence type="ECO:0000313" key="3">
    <source>
        <dbReference type="Proteomes" id="UP001454036"/>
    </source>
</evidence>
<keyword evidence="3" id="KW-1185">Reference proteome</keyword>
<protein>
    <submittedName>
        <fullName evidence="2">Uncharacterized protein</fullName>
    </submittedName>
</protein>
<accession>A0AAV3RVD0</accession>
<name>A0AAV3RVD0_LITER</name>
<dbReference type="EMBL" id="BAABME010012933">
    <property type="protein sequence ID" value="GAA0185658.1"/>
    <property type="molecule type" value="Genomic_DNA"/>
</dbReference>
<organism evidence="2 3">
    <name type="scientific">Lithospermum erythrorhizon</name>
    <name type="common">Purple gromwell</name>
    <name type="synonym">Lithospermum officinale var. erythrorhizon</name>
    <dbReference type="NCBI Taxonomy" id="34254"/>
    <lineage>
        <taxon>Eukaryota</taxon>
        <taxon>Viridiplantae</taxon>
        <taxon>Streptophyta</taxon>
        <taxon>Embryophyta</taxon>
        <taxon>Tracheophyta</taxon>
        <taxon>Spermatophyta</taxon>
        <taxon>Magnoliopsida</taxon>
        <taxon>eudicotyledons</taxon>
        <taxon>Gunneridae</taxon>
        <taxon>Pentapetalae</taxon>
        <taxon>asterids</taxon>
        <taxon>lamiids</taxon>
        <taxon>Boraginales</taxon>
        <taxon>Boraginaceae</taxon>
        <taxon>Boraginoideae</taxon>
        <taxon>Lithospermeae</taxon>
        <taxon>Lithospermum</taxon>
    </lineage>
</organism>
<evidence type="ECO:0000256" key="1">
    <source>
        <dbReference type="SAM" id="MobiDB-lite"/>
    </source>
</evidence>
<feature type="region of interest" description="Disordered" evidence="1">
    <location>
        <begin position="79"/>
        <end position="100"/>
    </location>
</feature>